<evidence type="ECO:0000256" key="2">
    <source>
        <dbReference type="ARBA" id="ARBA00022679"/>
    </source>
</evidence>
<dbReference type="PANTHER" id="PTHR31544:SF2">
    <property type="entry name" value="AIG2-LIKE PROTEIN D"/>
    <property type="match status" value="1"/>
</dbReference>
<organism evidence="5 6">
    <name type="scientific">Xylaria flabelliformis</name>
    <dbReference type="NCBI Taxonomy" id="2512241"/>
    <lineage>
        <taxon>Eukaryota</taxon>
        <taxon>Fungi</taxon>
        <taxon>Dikarya</taxon>
        <taxon>Ascomycota</taxon>
        <taxon>Pezizomycotina</taxon>
        <taxon>Sordariomycetes</taxon>
        <taxon>Xylariomycetidae</taxon>
        <taxon>Xylariales</taxon>
        <taxon>Xylariaceae</taxon>
        <taxon>Xylaria</taxon>
    </lineage>
</organism>
<dbReference type="EMBL" id="VFLP01000023">
    <property type="protein sequence ID" value="TRX94331.1"/>
    <property type="molecule type" value="Genomic_DNA"/>
</dbReference>
<proteinExistence type="inferred from homology"/>
<dbReference type="PANTHER" id="PTHR31544">
    <property type="entry name" value="AIG2-LIKE PROTEIN D"/>
    <property type="match status" value="1"/>
</dbReference>
<protein>
    <recommendedName>
        <fullName evidence="3">Putative gamma-glutamylcyclotransferase</fullName>
    </recommendedName>
</protein>
<dbReference type="Pfam" id="PF06094">
    <property type="entry name" value="GGACT"/>
    <property type="match status" value="1"/>
</dbReference>
<comment type="similarity">
    <text evidence="1">Belongs to the gamma-glutamylcyclotransferase family.</text>
</comment>
<evidence type="ECO:0000256" key="3">
    <source>
        <dbReference type="ARBA" id="ARBA00030602"/>
    </source>
</evidence>
<dbReference type="InterPro" id="IPR009288">
    <property type="entry name" value="AIG2-like_dom"/>
</dbReference>
<evidence type="ECO:0000256" key="1">
    <source>
        <dbReference type="ARBA" id="ARBA00008861"/>
    </source>
</evidence>
<dbReference type="Gene3D" id="3.10.490.10">
    <property type="entry name" value="Gamma-glutamyl cyclotransferase-like"/>
    <property type="match status" value="1"/>
</dbReference>
<reference evidence="6" key="1">
    <citation type="submission" date="2019-06" db="EMBL/GenBank/DDBJ databases">
        <title>Draft genome sequence of the griseofulvin-producing fungus Xylaria cubensis strain G536.</title>
        <authorList>
            <person name="Mead M.E."/>
            <person name="Raja H.A."/>
            <person name="Steenwyk J.L."/>
            <person name="Knowles S.L."/>
            <person name="Oberlies N.H."/>
            <person name="Rokas A."/>
        </authorList>
    </citation>
    <scope>NUCLEOTIDE SEQUENCE [LARGE SCALE GENOMIC DNA]</scope>
    <source>
        <strain evidence="6">G536</strain>
    </source>
</reference>
<dbReference type="CDD" id="cd06661">
    <property type="entry name" value="GGCT_like"/>
    <property type="match status" value="1"/>
</dbReference>
<dbReference type="AlphaFoldDB" id="A0A553I2A6"/>
<keyword evidence="2" id="KW-0808">Transferase</keyword>
<keyword evidence="6" id="KW-1185">Reference proteome</keyword>
<comment type="caution">
    <text evidence="5">The sequence shown here is derived from an EMBL/GenBank/DDBJ whole genome shotgun (WGS) entry which is preliminary data.</text>
</comment>
<dbReference type="SUPFAM" id="SSF110857">
    <property type="entry name" value="Gamma-glutamyl cyclotransferase-like"/>
    <property type="match status" value="1"/>
</dbReference>
<dbReference type="Proteomes" id="UP000319160">
    <property type="component" value="Unassembled WGS sequence"/>
</dbReference>
<dbReference type="InterPro" id="IPR036568">
    <property type="entry name" value="GGCT-like_sf"/>
</dbReference>
<dbReference type="GO" id="GO:0016740">
    <property type="term" value="F:transferase activity"/>
    <property type="evidence" value="ECO:0007669"/>
    <property type="project" value="UniProtKB-KW"/>
</dbReference>
<feature type="domain" description="Gamma-glutamylcyclotransferase AIG2-like" evidence="4">
    <location>
        <begin position="15"/>
        <end position="134"/>
    </location>
</feature>
<accession>A0A553I2A6</accession>
<evidence type="ECO:0000313" key="6">
    <source>
        <dbReference type="Proteomes" id="UP000319160"/>
    </source>
</evidence>
<name>A0A553I2A6_9PEZI</name>
<evidence type="ECO:0000313" key="5">
    <source>
        <dbReference type="EMBL" id="TRX94331.1"/>
    </source>
</evidence>
<evidence type="ECO:0000259" key="4">
    <source>
        <dbReference type="Pfam" id="PF06094"/>
    </source>
</evidence>
<gene>
    <name evidence="5" type="ORF">FHL15_004798</name>
</gene>
<dbReference type="InterPro" id="IPR013024">
    <property type="entry name" value="GGCT-like"/>
</dbReference>
<dbReference type="InterPro" id="IPR045038">
    <property type="entry name" value="AIG2-like"/>
</dbReference>
<dbReference type="OrthoDB" id="1044435at2759"/>
<sequence>MTNTPSQSESKPRPLFIYGNLRSLPLLAWLLTGDPSNISAVSKLRQPAIIRGYERGYIKDTDYPAAFKSNSKNWPLDGYLLLPETTSQRDKLDHFEPERFLMEPVTVTVGNVHLDGNRRHLEKEVEADVYIWGGGLDALTSSPRGNLAEIWLDLYKKWNALREQGIENIKLEYLIPDVRMAWIHGFGRSPRDHLGRLYY</sequence>